<evidence type="ECO:0000256" key="1">
    <source>
        <dbReference type="ARBA" id="ARBA00010923"/>
    </source>
</evidence>
<protein>
    <submittedName>
        <fullName evidence="7">Type I restriction enzyme S subunit</fullName>
        <ecNumber evidence="7">3.1.21.3</ecNumber>
    </submittedName>
</protein>
<keyword evidence="8" id="KW-1185">Reference proteome</keyword>
<dbReference type="InterPro" id="IPR000055">
    <property type="entry name" value="Restrct_endonuc_typeI_TRD"/>
</dbReference>
<sequence>MTDLPPGWTSVRLGEVSLSVEKIEPKELGRPNFRYVDIGSIDGGRQLIANVESVAVEDAPSRARQLIKSGDTVFSTVRPYLKKIGYVSDELDGEIASTGFCVLRPDSCLNSRYLFHLSYSSGFLDQVLPKQRGVSYPAVRPVDVFDVEIPLPPLAEQGRIVVALEGDLSRLDFGIEAVKKSRERLRLWTNALLSQALQGSYHEADELPSGWEWSTVGDLADVGTGMTPLRSRQDYYADGIIPWVTSALVNKPFIGEVQQYVTEKAIEETSLKIWPKGTLVVAMYGEGKTRGRSSELLIDATMNQACAAIVLKSHYENRRPWVKLALEANYSRMRRLASGGVQPNLNLSLVRSIRIPLPPPAEQGRILQDVNEARSRQARLNQALVLAEIRGAKLRDSLLRDAFAGRLLPQDPTDEPVSELLAQIKAEQTSQAKPKRTRRTTPKESPSATRTEWPDAGRTPVNYEQEELL</sequence>
<keyword evidence="7" id="KW-0378">Hydrolase</keyword>
<evidence type="ECO:0000256" key="5">
    <source>
        <dbReference type="SAM" id="MobiDB-lite"/>
    </source>
</evidence>
<comment type="similarity">
    <text evidence="1">Belongs to the type-I restriction system S methylase family.</text>
</comment>
<organism evidence="7 8">
    <name type="scientific">Streptosporangium lutulentum</name>
    <dbReference type="NCBI Taxonomy" id="1461250"/>
    <lineage>
        <taxon>Bacteria</taxon>
        <taxon>Bacillati</taxon>
        <taxon>Actinomycetota</taxon>
        <taxon>Actinomycetes</taxon>
        <taxon>Streptosporangiales</taxon>
        <taxon>Streptosporangiaceae</taxon>
        <taxon>Streptosporangium</taxon>
    </lineage>
</organism>
<dbReference type="GO" id="GO:0009035">
    <property type="term" value="F:type I site-specific deoxyribonuclease activity"/>
    <property type="evidence" value="ECO:0007669"/>
    <property type="project" value="UniProtKB-EC"/>
</dbReference>
<evidence type="ECO:0000256" key="4">
    <source>
        <dbReference type="ARBA" id="ARBA00038652"/>
    </source>
</evidence>
<accession>A0ABT9QTY4</accession>
<name>A0ABT9QTY4_9ACTN</name>
<dbReference type="RefSeq" id="WP_307567930.1">
    <property type="nucleotide sequence ID" value="NZ_JAUSQU010000001.1"/>
</dbReference>
<comment type="caution">
    <text evidence="7">The sequence shown here is derived from an EMBL/GenBank/DDBJ whole genome shotgun (WGS) entry which is preliminary data.</text>
</comment>
<evidence type="ECO:0000259" key="6">
    <source>
        <dbReference type="Pfam" id="PF01420"/>
    </source>
</evidence>
<dbReference type="EMBL" id="JAUSQU010000001">
    <property type="protein sequence ID" value="MDP9849861.1"/>
    <property type="molecule type" value="Genomic_DNA"/>
</dbReference>
<proteinExistence type="inferred from homology"/>
<keyword evidence="2" id="KW-0680">Restriction system</keyword>
<feature type="domain" description="Type I restriction modification DNA specificity" evidence="6">
    <location>
        <begin position="208"/>
        <end position="367"/>
    </location>
</feature>
<evidence type="ECO:0000256" key="2">
    <source>
        <dbReference type="ARBA" id="ARBA00022747"/>
    </source>
</evidence>
<dbReference type="Gene3D" id="3.90.220.20">
    <property type="entry name" value="DNA methylase specificity domains"/>
    <property type="match status" value="2"/>
</dbReference>
<dbReference type="Pfam" id="PF01420">
    <property type="entry name" value="Methylase_S"/>
    <property type="match status" value="2"/>
</dbReference>
<dbReference type="InterPro" id="IPR044946">
    <property type="entry name" value="Restrct_endonuc_typeI_TRD_sf"/>
</dbReference>
<dbReference type="PANTHER" id="PTHR43140">
    <property type="entry name" value="TYPE-1 RESTRICTION ENZYME ECOKI SPECIFICITY PROTEIN"/>
    <property type="match status" value="1"/>
</dbReference>
<dbReference type="EC" id="3.1.21.3" evidence="7"/>
<dbReference type="PANTHER" id="PTHR43140:SF1">
    <property type="entry name" value="TYPE I RESTRICTION ENZYME ECOKI SPECIFICITY SUBUNIT"/>
    <property type="match status" value="1"/>
</dbReference>
<evidence type="ECO:0000256" key="3">
    <source>
        <dbReference type="ARBA" id="ARBA00023125"/>
    </source>
</evidence>
<evidence type="ECO:0000313" key="8">
    <source>
        <dbReference type="Proteomes" id="UP001225356"/>
    </source>
</evidence>
<feature type="domain" description="Type I restriction modification DNA specificity" evidence="6">
    <location>
        <begin position="7"/>
        <end position="165"/>
    </location>
</feature>
<feature type="region of interest" description="Disordered" evidence="5">
    <location>
        <begin position="421"/>
        <end position="469"/>
    </location>
</feature>
<gene>
    <name evidence="7" type="ORF">J2853_009072</name>
</gene>
<dbReference type="InterPro" id="IPR051212">
    <property type="entry name" value="Type-I_RE_S_subunit"/>
</dbReference>
<reference evidence="7 8" key="1">
    <citation type="submission" date="2023-07" db="EMBL/GenBank/DDBJ databases">
        <title>Sequencing the genomes of 1000 actinobacteria strains.</title>
        <authorList>
            <person name="Klenk H.-P."/>
        </authorList>
    </citation>
    <scope>NUCLEOTIDE SEQUENCE [LARGE SCALE GENOMIC DNA]</scope>
    <source>
        <strain evidence="7 8">DSM 46740</strain>
    </source>
</reference>
<keyword evidence="3" id="KW-0238">DNA-binding</keyword>
<dbReference type="SUPFAM" id="SSF116734">
    <property type="entry name" value="DNA methylase specificity domain"/>
    <property type="match status" value="2"/>
</dbReference>
<comment type="subunit">
    <text evidence="4">The methyltransferase is composed of M and S polypeptides.</text>
</comment>
<dbReference type="Proteomes" id="UP001225356">
    <property type="component" value="Unassembled WGS sequence"/>
</dbReference>
<evidence type="ECO:0000313" key="7">
    <source>
        <dbReference type="EMBL" id="MDP9849861.1"/>
    </source>
</evidence>